<dbReference type="InterPro" id="IPR050508">
    <property type="entry name" value="Methyltransf_Superfamily"/>
</dbReference>
<feature type="domain" description="Methyltransferase type 11" evidence="1">
    <location>
        <begin position="104"/>
        <end position="198"/>
    </location>
</feature>
<dbReference type="InterPro" id="IPR029063">
    <property type="entry name" value="SAM-dependent_MTases_sf"/>
</dbReference>
<keyword evidence="2" id="KW-0489">Methyltransferase</keyword>
<reference evidence="3" key="1">
    <citation type="submission" date="2020-01" db="EMBL/GenBank/DDBJ databases">
        <title>Sphingomonas sp. strain CSW-10.</title>
        <authorList>
            <person name="Chen W.-M."/>
        </authorList>
    </citation>
    <scope>NUCLEOTIDE SEQUENCE [LARGE SCALE GENOMIC DNA]</scope>
    <source>
        <strain evidence="3">CCP-1</strain>
    </source>
</reference>
<dbReference type="EMBL" id="JAAATW010000001">
    <property type="protein sequence ID" value="NBE06558.1"/>
    <property type="molecule type" value="Genomic_DNA"/>
</dbReference>
<sequence length="296" mass="31961">MELSEAELDRARGFFLSQDALAAARYMAALQRGETQAPVDPAIRHGLERLGWVGAGAGGLTETGWFAADSCREYVFWRERDRALPFAGQAPQVVSECLFGKDVLEIGSGSGMNLMSIGSRARRVVGLEPVGIYRQIGAIFAEAEGLANVTALPGKAEALPFETGQFDTVLCVSAHQYFDITPAFREIARVLKPGGEVVLIGGFLRAFVSDHIGQLWSGPGAARNYTVTVVNTLGYMFLGRRIIVRASKWSTAFPVYPSRGVMQRMLAQAGLEVMGPPAAVGPEALFRARKPLLRQG</sequence>
<dbReference type="PANTHER" id="PTHR42912">
    <property type="entry name" value="METHYLTRANSFERASE"/>
    <property type="match status" value="1"/>
</dbReference>
<evidence type="ECO:0000313" key="3">
    <source>
        <dbReference type="Proteomes" id="UP001517376"/>
    </source>
</evidence>
<evidence type="ECO:0000313" key="2">
    <source>
        <dbReference type="EMBL" id="NBE06558.1"/>
    </source>
</evidence>
<dbReference type="GO" id="GO:0032259">
    <property type="term" value="P:methylation"/>
    <property type="evidence" value="ECO:0007669"/>
    <property type="project" value="UniProtKB-KW"/>
</dbReference>
<keyword evidence="2" id="KW-0808">Transferase</keyword>
<name>A0ABW9Y2E0_9RHOB</name>
<keyword evidence="3" id="KW-1185">Reference proteome</keyword>
<comment type="caution">
    <text evidence="2">The sequence shown here is derived from an EMBL/GenBank/DDBJ whole genome shotgun (WGS) entry which is preliminary data.</text>
</comment>
<accession>A0ABW9Y2E0</accession>
<dbReference type="Pfam" id="PF08241">
    <property type="entry name" value="Methyltransf_11"/>
    <property type="match status" value="1"/>
</dbReference>
<dbReference type="GO" id="GO:0008168">
    <property type="term" value="F:methyltransferase activity"/>
    <property type="evidence" value="ECO:0007669"/>
    <property type="project" value="UniProtKB-KW"/>
</dbReference>
<protein>
    <submittedName>
        <fullName evidence="2">Methyltransferase domain-containing protein</fullName>
    </submittedName>
</protein>
<dbReference type="SUPFAM" id="SSF53335">
    <property type="entry name" value="S-adenosyl-L-methionine-dependent methyltransferases"/>
    <property type="match status" value="1"/>
</dbReference>
<dbReference type="Gene3D" id="3.40.50.150">
    <property type="entry name" value="Vaccinia Virus protein VP39"/>
    <property type="match status" value="1"/>
</dbReference>
<dbReference type="Proteomes" id="UP001517376">
    <property type="component" value="Unassembled WGS sequence"/>
</dbReference>
<dbReference type="RefSeq" id="WP_161765546.1">
    <property type="nucleotide sequence ID" value="NZ_JAAATW010000001.1"/>
</dbReference>
<dbReference type="InterPro" id="IPR013216">
    <property type="entry name" value="Methyltransf_11"/>
</dbReference>
<gene>
    <name evidence="2" type="ORF">GU920_03375</name>
</gene>
<dbReference type="PANTHER" id="PTHR42912:SF93">
    <property type="entry name" value="N6-ADENOSINE-METHYLTRANSFERASE TMT1A"/>
    <property type="match status" value="1"/>
</dbReference>
<proteinExistence type="predicted"/>
<dbReference type="CDD" id="cd02440">
    <property type="entry name" value="AdoMet_MTases"/>
    <property type="match status" value="1"/>
</dbReference>
<organism evidence="2 3">
    <name type="scientific">Paragemmobacter ruber</name>
    <dbReference type="NCBI Taxonomy" id="1985673"/>
    <lineage>
        <taxon>Bacteria</taxon>
        <taxon>Pseudomonadati</taxon>
        <taxon>Pseudomonadota</taxon>
        <taxon>Alphaproteobacteria</taxon>
        <taxon>Rhodobacterales</taxon>
        <taxon>Paracoccaceae</taxon>
        <taxon>Paragemmobacter</taxon>
    </lineage>
</organism>
<evidence type="ECO:0000259" key="1">
    <source>
        <dbReference type="Pfam" id="PF08241"/>
    </source>
</evidence>